<keyword evidence="7" id="KW-0472">Membrane</keyword>
<dbReference type="SMART" id="SM00220">
    <property type="entry name" value="S_TKc"/>
    <property type="match status" value="1"/>
</dbReference>
<dbReference type="AlphaFoldDB" id="A0A2A9EEL3"/>
<dbReference type="PROSITE" id="PS50011">
    <property type="entry name" value="PROTEIN_KINASE_DOM"/>
    <property type="match status" value="1"/>
</dbReference>
<evidence type="ECO:0000256" key="3">
    <source>
        <dbReference type="ARBA" id="ARBA00022777"/>
    </source>
</evidence>
<proteinExistence type="predicted"/>
<dbReference type="GO" id="GO:0005524">
    <property type="term" value="F:ATP binding"/>
    <property type="evidence" value="ECO:0007669"/>
    <property type="project" value="UniProtKB-UniRule"/>
</dbReference>
<protein>
    <submittedName>
        <fullName evidence="9">Serine/threonine protein kinase</fullName>
    </submittedName>
</protein>
<evidence type="ECO:0000256" key="5">
    <source>
        <dbReference type="PROSITE-ProRule" id="PRU10141"/>
    </source>
</evidence>
<dbReference type="SUPFAM" id="SSF56112">
    <property type="entry name" value="Protein kinase-like (PK-like)"/>
    <property type="match status" value="1"/>
</dbReference>
<dbReference type="PANTHER" id="PTHR43289:SF34">
    <property type="entry name" value="SERINE_THREONINE-PROTEIN KINASE YBDM-RELATED"/>
    <property type="match status" value="1"/>
</dbReference>
<keyword evidence="2 5" id="KW-0547">Nucleotide-binding</keyword>
<dbReference type="InterPro" id="IPR000719">
    <property type="entry name" value="Prot_kinase_dom"/>
</dbReference>
<keyword evidence="3 9" id="KW-0418">Kinase</keyword>
<feature type="domain" description="Protein kinase" evidence="8">
    <location>
        <begin position="34"/>
        <end position="295"/>
    </location>
</feature>
<evidence type="ECO:0000256" key="7">
    <source>
        <dbReference type="SAM" id="Phobius"/>
    </source>
</evidence>
<accession>A0A2A9EEL3</accession>
<evidence type="ECO:0000256" key="1">
    <source>
        <dbReference type="ARBA" id="ARBA00022679"/>
    </source>
</evidence>
<feature type="transmembrane region" description="Helical" evidence="7">
    <location>
        <begin position="532"/>
        <end position="553"/>
    </location>
</feature>
<dbReference type="Pfam" id="PF00069">
    <property type="entry name" value="Pkinase"/>
    <property type="match status" value="1"/>
</dbReference>
<organism evidence="9 10">
    <name type="scientific">Flavimobilis soli</name>
    <dbReference type="NCBI Taxonomy" id="442709"/>
    <lineage>
        <taxon>Bacteria</taxon>
        <taxon>Bacillati</taxon>
        <taxon>Actinomycetota</taxon>
        <taxon>Actinomycetes</taxon>
        <taxon>Micrococcales</taxon>
        <taxon>Jonesiaceae</taxon>
        <taxon>Flavimobilis</taxon>
    </lineage>
</organism>
<keyword evidence="10" id="KW-1185">Reference proteome</keyword>
<feature type="compositionally biased region" description="Acidic residues" evidence="6">
    <location>
        <begin position="363"/>
        <end position="373"/>
    </location>
</feature>
<dbReference type="InterPro" id="IPR008271">
    <property type="entry name" value="Ser/Thr_kinase_AS"/>
</dbReference>
<dbReference type="EMBL" id="PDJH01000001">
    <property type="protein sequence ID" value="PFG37354.1"/>
    <property type="molecule type" value="Genomic_DNA"/>
</dbReference>
<dbReference type="PANTHER" id="PTHR43289">
    <property type="entry name" value="MITOGEN-ACTIVATED PROTEIN KINASE KINASE KINASE 20-RELATED"/>
    <property type="match status" value="1"/>
</dbReference>
<keyword evidence="4 5" id="KW-0067">ATP-binding</keyword>
<dbReference type="CDD" id="cd14014">
    <property type="entry name" value="STKc_PknB_like"/>
    <property type="match status" value="1"/>
</dbReference>
<keyword evidence="7" id="KW-1133">Transmembrane helix</keyword>
<dbReference type="GO" id="GO:0004674">
    <property type="term" value="F:protein serine/threonine kinase activity"/>
    <property type="evidence" value="ECO:0007669"/>
    <property type="project" value="UniProtKB-KW"/>
</dbReference>
<feature type="binding site" evidence="5">
    <location>
        <position position="62"/>
    </location>
    <ligand>
        <name>ATP</name>
        <dbReference type="ChEBI" id="CHEBI:30616"/>
    </ligand>
</feature>
<feature type="transmembrane region" description="Helical" evidence="7">
    <location>
        <begin position="458"/>
        <end position="489"/>
    </location>
</feature>
<dbReference type="PROSITE" id="PS00107">
    <property type="entry name" value="PROTEIN_KINASE_ATP"/>
    <property type="match status" value="1"/>
</dbReference>
<dbReference type="Gene3D" id="3.30.200.20">
    <property type="entry name" value="Phosphorylase Kinase, domain 1"/>
    <property type="match status" value="1"/>
</dbReference>
<evidence type="ECO:0000259" key="8">
    <source>
        <dbReference type="PROSITE" id="PS50011"/>
    </source>
</evidence>
<evidence type="ECO:0000313" key="9">
    <source>
        <dbReference type="EMBL" id="PFG37354.1"/>
    </source>
</evidence>
<keyword evidence="1" id="KW-0808">Transferase</keyword>
<name>A0A2A9EEL3_9MICO</name>
<comment type="caution">
    <text evidence="9">The sequence shown here is derived from an EMBL/GenBank/DDBJ whole genome shotgun (WGS) entry which is preliminary data.</text>
</comment>
<feature type="region of interest" description="Disordered" evidence="6">
    <location>
        <begin position="404"/>
        <end position="451"/>
    </location>
</feature>
<keyword evidence="7" id="KW-0812">Transmembrane</keyword>
<dbReference type="InterPro" id="IPR011009">
    <property type="entry name" value="Kinase-like_dom_sf"/>
</dbReference>
<evidence type="ECO:0000313" key="10">
    <source>
        <dbReference type="Proteomes" id="UP000221394"/>
    </source>
</evidence>
<feature type="region of interest" description="Disordered" evidence="6">
    <location>
        <begin position="354"/>
        <end position="376"/>
    </location>
</feature>
<dbReference type="Proteomes" id="UP000221394">
    <property type="component" value="Unassembled WGS sequence"/>
</dbReference>
<evidence type="ECO:0000256" key="2">
    <source>
        <dbReference type="ARBA" id="ARBA00022741"/>
    </source>
</evidence>
<evidence type="ECO:0000256" key="4">
    <source>
        <dbReference type="ARBA" id="ARBA00022840"/>
    </source>
</evidence>
<keyword evidence="9" id="KW-0723">Serine/threonine-protein kinase</keyword>
<dbReference type="InterPro" id="IPR017441">
    <property type="entry name" value="Protein_kinase_ATP_BS"/>
</dbReference>
<evidence type="ECO:0000256" key="6">
    <source>
        <dbReference type="SAM" id="MobiDB-lite"/>
    </source>
</evidence>
<feature type="transmembrane region" description="Helical" evidence="7">
    <location>
        <begin position="636"/>
        <end position="658"/>
    </location>
</feature>
<feature type="transmembrane region" description="Helical" evidence="7">
    <location>
        <begin position="594"/>
        <end position="615"/>
    </location>
</feature>
<feature type="compositionally biased region" description="Basic and acidic residues" evidence="6">
    <location>
        <begin position="430"/>
        <end position="451"/>
    </location>
</feature>
<gene>
    <name evidence="9" type="ORF">ATL41_2112</name>
</gene>
<dbReference type="Gene3D" id="1.10.510.10">
    <property type="entry name" value="Transferase(Phosphotransferase) domain 1"/>
    <property type="match status" value="1"/>
</dbReference>
<dbReference type="PROSITE" id="PS00108">
    <property type="entry name" value="PROTEIN_KINASE_ST"/>
    <property type="match status" value="1"/>
</dbReference>
<reference evidence="9 10" key="1">
    <citation type="submission" date="2017-10" db="EMBL/GenBank/DDBJ databases">
        <title>Sequencing the genomes of 1000 actinobacteria strains.</title>
        <authorList>
            <person name="Klenk H.-P."/>
        </authorList>
    </citation>
    <scope>NUCLEOTIDE SEQUENCE [LARGE SCALE GENOMIC DNA]</scope>
    <source>
        <strain evidence="9 10">DSM 21574</strain>
    </source>
</reference>
<sequence length="674" mass="71011">MEARARRPAGARPLDYRAVMERSERTPGDEVGGYTIVRPLGAGATGTVYVAEDGGGNQVALKMLHPAYAATPESRDRLLREVAAMRKVRDDAFVTVLDAEADGHEAFIVMELVDGPSLEDEVLGGGPFDAHDLLELAEKLARALRSVHEAGLVHRDVKPSNILLAEHGPVLIDFGIAQAAADARLTSHGFVMGTPGYLAPELLDGAEPSPAGDWWGWAASLAFAVTGRAPFGVRPLEAVLARVRAGEVDLEGAGPITAEALRGALVPDPARRTSPEDVVEALGDAVGTGEVHELVPPSTPGVPRPIAVTVPLDAPAVAPDDLVAREGVGPYGEGVPRTPLADDDAPAQRTAVLRVPTGVFEQPETEEEPEGADADGTVALPPWQDIVANDHRANDHVPTTALVADDGAGRTLALPQRDETETAEPDDLDDHARFDDVDPDDASHDAGYERPHHGRRPVALLALALPVCALAGLFPIATLAGIVVVVLLLRSVSVTTDALHSRREQRGVRRGDALRAASAYPWYLLRALTTMIPGLLVAASVTVTVLGTLWWLLQTNRWVPVPRGEAPAAILTGGVLRGPDGEVVAALGTENANWVFVVALAVTALVTLLLLWFGPMSWPARDGARTLLAHLAPGRGGTVLAVLVGLAVTALLVLWAVVDKPIVWWPFGGPPDLS</sequence>